<name>X5DP90_9CORY</name>
<evidence type="ECO:0000313" key="1">
    <source>
        <dbReference type="EMBL" id="AHW62472.1"/>
    </source>
</evidence>
<reference evidence="1 2" key="1">
    <citation type="journal article" date="2015" name="Int. J. Syst. Evol. Microbiol.">
        <title>Revisiting Corynebacterium glyciniphilum (ex Kubota et al., 1972) sp. nov., nom. rev., isolated from putrefied banana.</title>
        <authorList>
            <person name="Al-Dilaimi A."/>
            <person name="Bednarz H."/>
            <person name="Lomker A."/>
            <person name="Niehaus K."/>
            <person name="Kalinowski J."/>
            <person name="Ruckert C."/>
        </authorList>
    </citation>
    <scope>NUCLEOTIDE SEQUENCE [LARGE SCALE GENOMIC DNA]</scope>
    <source>
        <strain evidence="1">AJ 3170</strain>
    </source>
</reference>
<dbReference type="KEGG" id="cgy:CGLY_00085"/>
<protein>
    <submittedName>
        <fullName evidence="1">Uncharacterized protein</fullName>
    </submittedName>
</protein>
<dbReference type="EMBL" id="CP006842">
    <property type="protein sequence ID" value="AHW62472.1"/>
    <property type="molecule type" value="Genomic_DNA"/>
</dbReference>
<dbReference type="RefSeq" id="WP_038544867.1">
    <property type="nucleotide sequence ID" value="NZ_CP006842.1"/>
</dbReference>
<accession>X5DP90</accession>
<dbReference type="AlphaFoldDB" id="X5DP90"/>
<dbReference type="Proteomes" id="UP000023703">
    <property type="component" value="Chromosome"/>
</dbReference>
<proteinExistence type="predicted"/>
<gene>
    <name evidence="1" type="ORF">CGLY_00085</name>
</gene>
<sequence length="75" mass="8516">MLLNQREKTIRGNADQAHCVQVSGLLDTLDHTRIEAILKAARGKFDDVQVGLPKARAEYKQRVEELNNLYARVEP</sequence>
<dbReference type="HOGENOM" id="CLU_2664879_0_0_11"/>
<keyword evidence="2" id="KW-1185">Reference proteome</keyword>
<evidence type="ECO:0000313" key="2">
    <source>
        <dbReference type="Proteomes" id="UP000023703"/>
    </source>
</evidence>
<organism evidence="1 2">
    <name type="scientific">Corynebacterium glyciniphilum AJ 3170</name>
    <dbReference type="NCBI Taxonomy" id="1404245"/>
    <lineage>
        <taxon>Bacteria</taxon>
        <taxon>Bacillati</taxon>
        <taxon>Actinomycetota</taxon>
        <taxon>Actinomycetes</taxon>
        <taxon>Mycobacteriales</taxon>
        <taxon>Corynebacteriaceae</taxon>
        <taxon>Corynebacterium</taxon>
    </lineage>
</organism>